<dbReference type="UniPathway" id="UPA00135">
    <property type="reaction ID" value="UER00198"/>
</dbReference>
<evidence type="ECO:0000256" key="9">
    <source>
        <dbReference type="ARBA" id="ARBA00023299"/>
    </source>
</evidence>
<dbReference type="NCBIfam" id="TIGR00338">
    <property type="entry name" value="serB"/>
    <property type="match status" value="1"/>
</dbReference>
<keyword evidence="9" id="KW-0718">Serine biosynthesis</keyword>
<evidence type="ECO:0000256" key="7">
    <source>
        <dbReference type="ARBA" id="ARBA00022801"/>
    </source>
</evidence>
<dbReference type="GO" id="GO:0000287">
    <property type="term" value="F:magnesium ion binding"/>
    <property type="evidence" value="ECO:0007669"/>
    <property type="project" value="TreeGrafter"/>
</dbReference>
<evidence type="ECO:0000256" key="2">
    <source>
        <dbReference type="ARBA" id="ARBA00005135"/>
    </source>
</evidence>
<evidence type="ECO:0000256" key="12">
    <source>
        <dbReference type="ARBA" id="ARBA00048523"/>
    </source>
</evidence>
<keyword evidence="7" id="KW-0378">Hydrolase</keyword>
<dbReference type="InterPro" id="IPR023214">
    <property type="entry name" value="HAD_sf"/>
</dbReference>
<dbReference type="InterPro" id="IPR050582">
    <property type="entry name" value="HAD-like_SerB"/>
</dbReference>
<dbReference type="InterPro" id="IPR036412">
    <property type="entry name" value="HAD-like_sf"/>
</dbReference>
<comment type="catalytic activity">
    <reaction evidence="12">
        <text>O-phospho-D-serine + H2O = D-serine + phosphate</text>
        <dbReference type="Rhea" id="RHEA:24873"/>
        <dbReference type="ChEBI" id="CHEBI:15377"/>
        <dbReference type="ChEBI" id="CHEBI:35247"/>
        <dbReference type="ChEBI" id="CHEBI:43474"/>
        <dbReference type="ChEBI" id="CHEBI:58680"/>
        <dbReference type="EC" id="3.1.3.3"/>
    </reaction>
</comment>
<sequence>MAAHRRRLLVMDVDSTLITGEVIEMLAARAGALEEVAAVTEAAMRGELDFAASLTQRVACLKGLPDDVFDDVVAEARFTDGAPELVAEAQRRGWVVGLVSGGFVEVVGPLAAQVGITRYRANRLETEDSKLTGRTAGPVIDRDAKAAALREFAEAEGIDMADTIAIGDGANDLGMIAAAGIGIAFNAKPIVQEQAPHVLPGTRLDAALELLDALDARV</sequence>
<dbReference type="OrthoDB" id="9792539at2"/>
<name>A0A1I2F0V4_9MICO</name>
<evidence type="ECO:0000256" key="6">
    <source>
        <dbReference type="ARBA" id="ARBA00022723"/>
    </source>
</evidence>
<evidence type="ECO:0000256" key="1">
    <source>
        <dbReference type="ARBA" id="ARBA00001946"/>
    </source>
</evidence>
<gene>
    <name evidence="14" type="ORF">SAMN04488035_1047</name>
</gene>
<dbReference type="RefSeq" id="WP_093375882.1">
    <property type="nucleotide sequence ID" value="NZ_BNAN01000002.1"/>
</dbReference>
<keyword evidence="8" id="KW-0460">Magnesium</keyword>
<dbReference type="GO" id="GO:0036424">
    <property type="term" value="F:L-phosphoserine phosphatase activity"/>
    <property type="evidence" value="ECO:0007669"/>
    <property type="project" value="InterPro"/>
</dbReference>
<dbReference type="SFLD" id="SFLDS00003">
    <property type="entry name" value="Haloacid_Dehalogenase"/>
    <property type="match status" value="1"/>
</dbReference>
<dbReference type="SUPFAM" id="SSF56784">
    <property type="entry name" value="HAD-like"/>
    <property type="match status" value="1"/>
</dbReference>
<keyword evidence="6" id="KW-0479">Metal-binding</keyword>
<keyword evidence="15" id="KW-1185">Reference proteome</keyword>
<comment type="catalytic activity">
    <reaction evidence="11">
        <text>O-phospho-L-serine + H2O = L-serine + phosphate</text>
        <dbReference type="Rhea" id="RHEA:21208"/>
        <dbReference type="ChEBI" id="CHEBI:15377"/>
        <dbReference type="ChEBI" id="CHEBI:33384"/>
        <dbReference type="ChEBI" id="CHEBI:43474"/>
        <dbReference type="ChEBI" id="CHEBI:57524"/>
        <dbReference type="EC" id="3.1.3.3"/>
    </reaction>
</comment>
<evidence type="ECO:0000256" key="5">
    <source>
        <dbReference type="ARBA" id="ARBA00022605"/>
    </source>
</evidence>
<evidence type="ECO:0000313" key="14">
    <source>
        <dbReference type="EMBL" id="SFE98649.1"/>
    </source>
</evidence>
<dbReference type="SFLD" id="SFLDG01137">
    <property type="entry name" value="C1.6.1:_Phosphoserine_Phosphat"/>
    <property type="match status" value="1"/>
</dbReference>
<dbReference type="InterPro" id="IPR004469">
    <property type="entry name" value="PSP"/>
</dbReference>
<evidence type="ECO:0000256" key="8">
    <source>
        <dbReference type="ARBA" id="ARBA00022842"/>
    </source>
</evidence>
<evidence type="ECO:0000313" key="15">
    <source>
        <dbReference type="Proteomes" id="UP000198520"/>
    </source>
</evidence>
<dbReference type="AlphaFoldDB" id="A0A1I2F0V4"/>
<evidence type="ECO:0000256" key="4">
    <source>
        <dbReference type="ARBA" id="ARBA00012640"/>
    </source>
</evidence>
<protein>
    <recommendedName>
        <fullName evidence="4">phosphoserine phosphatase</fullName>
        <ecNumber evidence="4">3.1.3.3</ecNumber>
    </recommendedName>
    <alternativeName>
        <fullName evidence="10">O-phosphoserine phosphohydrolase</fullName>
    </alternativeName>
</protein>
<feature type="active site" description="Proton donor" evidence="13">
    <location>
        <position position="14"/>
    </location>
</feature>
<keyword evidence="5" id="KW-0028">Amino-acid biosynthesis</keyword>
<dbReference type="EC" id="3.1.3.3" evidence="4"/>
<accession>A0A1I2F0V4</accession>
<proteinExistence type="inferred from homology"/>
<dbReference type="SFLD" id="SFLDG01136">
    <property type="entry name" value="C1.6:_Phosphoserine_Phosphatas"/>
    <property type="match status" value="1"/>
</dbReference>
<reference evidence="15" key="1">
    <citation type="submission" date="2016-10" db="EMBL/GenBank/DDBJ databases">
        <authorList>
            <person name="Varghese N."/>
            <person name="Submissions S."/>
        </authorList>
    </citation>
    <scope>NUCLEOTIDE SEQUENCE [LARGE SCALE GENOMIC DNA]</scope>
    <source>
        <strain evidence="15">DSM 19083</strain>
    </source>
</reference>
<dbReference type="GO" id="GO:0005737">
    <property type="term" value="C:cytoplasm"/>
    <property type="evidence" value="ECO:0007669"/>
    <property type="project" value="TreeGrafter"/>
</dbReference>
<dbReference type="Gene3D" id="3.40.50.1000">
    <property type="entry name" value="HAD superfamily/HAD-like"/>
    <property type="match status" value="1"/>
</dbReference>
<dbReference type="Proteomes" id="UP000198520">
    <property type="component" value="Unassembled WGS sequence"/>
</dbReference>
<dbReference type="Pfam" id="PF12710">
    <property type="entry name" value="HAD"/>
    <property type="match status" value="1"/>
</dbReference>
<evidence type="ECO:0000256" key="3">
    <source>
        <dbReference type="ARBA" id="ARBA00009184"/>
    </source>
</evidence>
<comment type="pathway">
    <text evidence="2">Amino-acid biosynthesis; L-serine biosynthesis; L-serine from 3-phospho-D-glycerate: step 3/3.</text>
</comment>
<dbReference type="GO" id="GO:0006564">
    <property type="term" value="P:L-serine biosynthetic process"/>
    <property type="evidence" value="ECO:0007669"/>
    <property type="project" value="UniProtKB-KW"/>
</dbReference>
<dbReference type="EMBL" id="FONZ01000002">
    <property type="protein sequence ID" value="SFE98649.1"/>
    <property type="molecule type" value="Genomic_DNA"/>
</dbReference>
<dbReference type="NCBIfam" id="TIGR01488">
    <property type="entry name" value="HAD-SF-IB"/>
    <property type="match status" value="1"/>
</dbReference>
<comment type="similarity">
    <text evidence="3">Belongs to the HAD-like hydrolase superfamily. SerB family.</text>
</comment>
<dbReference type="PANTHER" id="PTHR43344">
    <property type="entry name" value="PHOSPHOSERINE PHOSPHATASE"/>
    <property type="match status" value="1"/>
</dbReference>
<dbReference type="STRING" id="285351.SAMN04488035_1047"/>
<evidence type="ECO:0000256" key="11">
    <source>
        <dbReference type="ARBA" id="ARBA00048138"/>
    </source>
</evidence>
<dbReference type="PANTHER" id="PTHR43344:SF2">
    <property type="entry name" value="PHOSPHOSERINE PHOSPHATASE"/>
    <property type="match status" value="1"/>
</dbReference>
<evidence type="ECO:0000256" key="10">
    <source>
        <dbReference type="ARBA" id="ARBA00031693"/>
    </source>
</evidence>
<evidence type="ECO:0000256" key="13">
    <source>
        <dbReference type="PIRSR" id="PIRSR604469-1"/>
    </source>
</evidence>
<feature type="active site" description="Nucleophile" evidence="13">
    <location>
        <position position="12"/>
    </location>
</feature>
<organism evidence="14 15">
    <name type="scientific">Flavimobilis marinus</name>
    <dbReference type="NCBI Taxonomy" id="285351"/>
    <lineage>
        <taxon>Bacteria</taxon>
        <taxon>Bacillati</taxon>
        <taxon>Actinomycetota</taxon>
        <taxon>Actinomycetes</taxon>
        <taxon>Micrococcales</taxon>
        <taxon>Jonesiaceae</taxon>
        <taxon>Flavimobilis</taxon>
    </lineage>
</organism>
<comment type="cofactor">
    <cofactor evidence="1">
        <name>Mg(2+)</name>
        <dbReference type="ChEBI" id="CHEBI:18420"/>
    </cofactor>
</comment>
<dbReference type="SFLD" id="SFLDF00029">
    <property type="entry name" value="phosphoserine_phosphatase"/>
    <property type="match status" value="1"/>
</dbReference>